<accession>A0AA41X6C3</accession>
<evidence type="ECO:0000313" key="2">
    <source>
        <dbReference type="EMBL" id="MCP8967640.1"/>
    </source>
</evidence>
<keyword evidence="2" id="KW-0808">Transferase</keyword>
<dbReference type="Gene3D" id="3.40.630.30">
    <property type="match status" value="1"/>
</dbReference>
<dbReference type="PROSITE" id="PS51186">
    <property type="entry name" value="GNAT"/>
    <property type="match status" value="1"/>
</dbReference>
<evidence type="ECO:0000259" key="1">
    <source>
        <dbReference type="PROSITE" id="PS51186"/>
    </source>
</evidence>
<dbReference type="SUPFAM" id="SSF55729">
    <property type="entry name" value="Acyl-CoA N-acyltransferases (Nat)"/>
    <property type="match status" value="1"/>
</dbReference>
<dbReference type="GO" id="GO:0016747">
    <property type="term" value="F:acyltransferase activity, transferring groups other than amino-acyl groups"/>
    <property type="evidence" value="ECO:0007669"/>
    <property type="project" value="InterPro"/>
</dbReference>
<sequence>MNLVIEKAELEKKSVLRRLMELYKYDFSEFDPEDVNEHGLYEYMYLDHYFTDADRFPFFFKVDGRYAGFALIRKMEAHYSMAEFFVMKKYRKSGIGKQAAQELFQRFPGTWEVAEMEENVPAQHFWRKVIGAYAAYEEIRKPDWDGPVQLFYASGD</sequence>
<dbReference type="EC" id="2.3.1.-" evidence="2"/>
<evidence type="ECO:0000313" key="3">
    <source>
        <dbReference type="Proteomes" id="UP001156102"/>
    </source>
</evidence>
<keyword evidence="2" id="KW-0012">Acyltransferase</keyword>
<organism evidence="2 3">
    <name type="scientific">Ectobacillus ponti</name>
    <dbReference type="NCBI Taxonomy" id="2961894"/>
    <lineage>
        <taxon>Bacteria</taxon>
        <taxon>Bacillati</taxon>
        <taxon>Bacillota</taxon>
        <taxon>Bacilli</taxon>
        <taxon>Bacillales</taxon>
        <taxon>Bacillaceae</taxon>
        <taxon>Ectobacillus</taxon>
    </lineage>
</organism>
<gene>
    <name evidence="2" type="ORF">NK662_03690</name>
</gene>
<protein>
    <submittedName>
        <fullName evidence="2">GNAT family N-acetyltransferase</fullName>
        <ecNumber evidence="2">2.3.1.-</ecNumber>
    </submittedName>
</protein>
<proteinExistence type="predicted"/>
<dbReference type="InterPro" id="IPR000182">
    <property type="entry name" value="GNAT_dom"/>
</dbReference>
<feature type="domain" description="N-acetyltransferase" evidence="1">
    <location>
        <begin position="3"/>
        <end position="153"/>
    </location>
</feature>
<comment type="caution">
    <text evidence="2">The sequence shown here is derived from an EMBL/GenBank/DDBJ whole genome shotgun (WGS) entry which is preliminary data.</text>
</comment>
<dbReference type="RefSeq" id="WP_254757548.1">
    <property type="nucleotide sequence ID" value="NZ_JANCLT010000002.1"/>
</dbReference>
<dbReference type="AlphaFoldDB" id="A0AA41X6C3"/>
<dbReference type="Pfam" id="PF00583">
    <property type="entry name" value="Acetyltransf_1"/>
    <property type="match status" value="1"/>
</dbReference>
<dbReference type="EMBL" id="JANCLT010000002">
    <property type="protein sequence ID" value="MCP8967640.1"/>
    <property type="molecule type" value="Genomic_DNA"/>
</dbReference>
<name>A0AA41X6C3_9BACI</name>
<dbReference type="CDD" id="cd04301">
    <property type="entry name" value="NAT_SF"/>
    <property type="match status" value="1"/>
</dbReference>
<keyword evidence="3" id="KW-1185">Reference proteome</keyword>
<reference evidence="2" key="1">
    <citation type="submission" date="2022-07" db="EMBL/GenBank/DDBJ databases">
        <authorList>
            <person name="Li W.-J."/>
            <person name="Deng Q.-Q."/>
        </authorList>
    </citation>
    <scope>NUCLEOTIDE SEQUENCE</scope>
    <source>
        <strain evidence="2">SYSU M60031</strain>
    </source>
</reference>
<dbReference type="InterPro" id="IPR016181">
    <property type="entry name" value="Acyl_CoA_acyltransferase"/>
</dbReference>
<dbReference type="Proteomes" id="UP001156102">
    <property type="component" value="Unassembled WGS sequence"/>
</dbReference>